<feature type="region of interest" description="Disordered" evidence="1">
    <location>
        <begin position="83"/>
        <end position="116"/>
    </location>
</feature>
<sequence length="875" mass="97899">MQSLWSRAAQAQFSCRCRACLHATNTITRRSTTAASRRKVTAADLFTACYTTILGTATVLDARRKEARRKELDAKLEKARAALSTLPGQESRSQHGGQHDGIETGPSNGPAYPTPLSSWRGQEASSTLLQELGHLCDITHRPLARPSWVQVQVDWVKIEAAIAAEERDPNCILREPKTDDHLGRTTTQIEELVGQLLSRSQTQNGTRNRDKAGIDGVDTEAEDALWKEVEDVRRSPHYPSYEYPERDIRNTARTRSMLSESIRRIFNQATSSKKVVGKICYNLLTSSAPPSMHTYNTLIAGFNRIQRPDLAQAVIDSYILNTAWPATQQTMVCLLNHYRGTNELEGMRDTIQRMRGVKDTGLNVRIFAKQLVHSDGFLKWASKNCASRKHAFVQRVHRGDDVFDSLIKCWLHYGQVCNAAMMFVACMRQGAMVQAETLHDLFRACLATVDVASARKLLIGIAKNFRGFAAIVNSIMRRSSTATSRMVVGSLSHLLEICWLPYDELYGLVGNTYRAATQELKLLVKRMQLQIEVQETTQLCMSTVKGLSNPGGSFVNRLDRAIADLEAVQQMRRKDSEAMIGFDRLAGLLSIDRRYRDLKDNIEAITAMAHALVIKMKTGYDFDTSSILTPERHRRPVGQSRYEAPELSHRVLRRALGHIELRSGPMTEGDVKNQLLQRIPNAAGLVKRLENSGNSEDMPMRVLASFYLPGSVDLPEPEDQGHNVGIRKLEEAVGNAEDDIRATLFVNLSSQTQHELRSQYPEWYRMPVEKVAEKLVCKLVDRMKHRDLGQQATLLEAAERQDLDKGAELPPSTYMPPLVLPATRREDIVLADGTARYAHPGTELRAPKPVALSCLPRPTNTPSDESMSLHFAALG</sequence>
<proteinExistence type="predicted"/>
<evidence type="ECO:0000313" key="3">
    <source>
        <dbReference type="Proteomes" id="UP001295740"/>
    </source>
</evidence>
<accession>A0AAI8YP74</accession>
<dbReference type="EMBL" id="CAUWAG010000018">
    <property type="protein sequence ID" value="CAJ2512109.1"/>
    <property type="molecule type" value="Genomic_DNA"/>
</dbReference>
<name>A0AAI8YP74_9PEZI</name>
<organism evidence="2 3">
    <name type="scientific">Anthostomella pinea</name>
    <dbReference type="NCBI Taxonomy" id="933095"/>
    <lineage>
        <taxon>Eukaryota</taxon>
        <taxon>Fungi</taxon>
        <taxon>Dikarya</taxon>
        <taxon>Ascomycota</taxon>
        <taxon>Pezizomycotina</taxon>
        <taxon>Sordariomycetes</taxon>
        <taxon>Xylariomycetidae</taxon>
        <taxon>Xylariales</taxon>
        <taxon>Xylariaceae</taxon>
        <taxon>Anthostomella</taxon>
    </lineage>
</organism>
<dbReference type="Proteomes" id="UP001295740">
    <property type="component" value="Unassembled WGS sequence"/>
</dbReference>
<keyword evidence="3" id="KW-1185">Reference proteome</keyword>
<dbReference type="InterPro" id="IPR011990">
    <property type="entry name" value="TPR-like_helical_dom_sf"/>
</dbReference>
<gene>
    <name evidence="2" type="ORF">KHLLAP_LOCUS12577</name>
</gene>
<protein>
    <submittedName>
        <fullName evidence="2">Uu.00g077340.m01.CDS01</fullName>
    </submittedName>
</protein>
<feature type="compositionally biased region" description="Polar residues" evidence="1">
    <location>
        <begin position="86"/>
        <end position="96"/>
    </location>
</feature>
<dbReference type="Gene3D" id="1.25.40.10">
    <property type="entry name" value="Tetratricopeptide repeat domain"/>
    <property type="match status" value="1"/>
</dbReference>
<evidence type="ECO:0000256" key="1">
    <source>
        <dbReference type="SAM" id="MobiDB-lite"/>
    </source>
</evidence>
<comment type="caution">
    <text evidence="2">The sequence shown here is derived from an EMBL/GenBank/DDBJ whole genome shotgun (WGS) entry which is preliminary data.</text>
</comment>
<evidence type="ECO:0000313" key="2">
    <source>
        <dbReference type="EMBL" id="CAJ2512109.1"/>
    </source>
</evidence>
<reference evidence="2" key="1">
    <citation type="submission" date="2023-10" db="EMBL/GenBank/DDBJ databases">
        <authorList>
            <person name="Hackl T."/>
        </authorList>
    </citation>
    <scope>NUCLEOTIDE SEQUENCE</scope>
</reference>
<dbReference type="AlphaFoldDB" id="A0AAI8YP74"/>